<organism evidence="1">
    <name type="scientific">Anguilla anguilla</name>
    <name type="common">European freshwater eel</name>
    <name type="synonym">Muraena anguilla</name>
    <dbReference type="NCBI Taxonomy" id="7936"/>
    <lineage>
        <taxon>Eukaryota</taxon>
        <taxon>Metazoa</taxon>
        <taxon>Chordata</taxon>
        <taxon>Craniata</taxon>
        <taxon>Vertebrata</taxon>
        <taxon>Euteleostomi</taxon>
        <taxon>Actinopterygii</taxon>
        <taxon>Neopterygii</taxon>
        <taxon>Teleostei</taxon>
        <taxon>Anguilliformes</taxon>
        <taxon>Anguillidae</taxon>
        <taxon>Anguilla</taxon>
    </lineage>
</organism>
<reference evidence="1" key="2">
    <citation type="journal article" date="2015" name="Fish Shellfish Immunol.">
        <title>Early steps in the European eel (Anguilla anguilla)-Vibrio vulnificus interaction in the gills: Role of the RtxA13 toxin.</title>
        <authorList>
            <person name="Callol A."/>
            <person name="Pajuelo D."/>
            <person name="Ebbesson L."/>
            <person name="Teles M."/>
            <person name="MacKenzie S."/>
            <person name="Amaro C."/>
        </authorList>
    </citation>
    <scope>NUCLEOTIDE SEQUENCE</scope>
</reference>
<protein>
    <submittedName>
        <fullName evidence="1">Uncharacterized protein</fullName>
    </submittedName>
</protein>
<accession>A0A0E9W087</accession>
<evidence type="ECO:0000313" key="1">
    <source>
        <dbReference type="EMBL" id="JAH83767.1"/>
    </source>
</evidence>
<reference evidence="1" key="1">
    <citation type="submission" date="2014-11" db="EMBL/GenBank/DDBJ databases">
        <authorList>
            <person name="Amaro Gonzalez C."/>
        </authorList>
    </citation>
    <scope>NUCLEOTIDE SEQUENCE</scope>
</reference>
<sequence length="11" mass="1214">MNCICTTSIKT</sequence>
<proteinExistence type="predicted"/>
<name>A0A0E9W087_ANGAN</name>
<dbReference type="EMBL" id="GBXM01024810">
    <property type="protein sequence ID" value="JAH83767.1"/>
    <property type="molecule type" value="Transcribed_RNA"/>
</dbReference>